<feature type="domain" description="Methyl-accepting transducer" evidence="12">
    <location>
        <begin position="394"/>
        <end position="630"/>
    </location>
</feature>
<dbReference type="PANTHER" id="PTHR32089">
    <property type="entry name" value="METHYL-ACCEPTING CHEMOTAXIS PROTEIN MCPB"/>
    <property type="match status" value="1"/>
</dbReference>
<dbReference type="Pfam" id="PF02743">
    <property type="entry name" value="dCache_1"/>
    <property type="match status" value="1"/>
</dbReference>
<reference evidence="16" key="1">
    <citation type="submission" date="2016-02" db="EMBL/GenBank/DDBJ databases">
        <authorList>
            <person name="Holder M.E."/>
            <person name="Ajami N.J."/>
            <person name="Petrosino J.F."/>
        </authorList>
    </citation>
    <scope>NUCLEOTIDE SEQUENCE [LARGE SCALE GENOMIC DNA]</scope>
    <source>
        <strain evidence="16">DSM 12838</strain>
    </source>
</reference>
<sequence>MSISKKILSAFFCVILLTIISICVVIGLQMHKTSIEAFYSSSAKELTQISRAVDIFMDSALKMTRLAAEIPLVRSADESIYSYVNETAALSPDSVTQSILGQRMMNYFRLMEKAHPEYAEVFLGTKWGGYATSRTSTIPAGYDPRRRAWYTQGMSRPGEVSITPAYMSTTGEAVVSTVLPVMSEDGEVSGCLGIDVELAMLTELIEKSPVGETGYVILVQDDGTILANPRHKEFNLKKLTETGVAALAALNSISEGGMEVDMDGTRWFAQVKTIEGLNWKLVGFIEKDEVLQNFHAMLVKMAIMGTVLAAVFLGVGGLFARTIARPVRRATDMLRDVAEGEGDLTRKLEVNTSDEIGEMAGWFNTFLNKLRVIIHEVVQDGNALSSASERLHSVSSDLSRGVDSAAEQVRNLTQAARDLNDNFTTVAAAMEQTTQNTNMVATATEEMAVTIREISTSTERARAITGQAMHEADTANKAVESLGEAARDIDKVTALITEISAQTNLLALNATIEAARAGEAGRGFAVVANEIKELAGQTASATEEIKQRIAGIQQTSHLTGEKIQSIYNVIENVNEIISGVATAIEEQSVATTDIADNVSQASQGLQEVNVNVARSSTVIAEISAEIENSNAATERTRVSTAEVAGSAEELQKLAGHLFTLLGRFRTEA</sequence>
<dbReference type="SMART" id="SM00304">
    <property type="entry name" value="HAMP"/>
    <property type="match status" value="1"/>
</dbReference>
<dbReference type="InterPro" id="IPR003660">
    <property type="entry name" value="HAMP_dom"/>
</dbReference>
<evidence type="ECO:0008006" key="17">
    <source>
        <dbReference type="Google" id="ProtNLM"/>
    </source>
</evidence>
<evidence type="ECO:0000259" key="14">
    <source>
        <dbReference type="PROSITE" id="PS50885"/>
    </source>
</evidence>
<keyword evidence="6 11" id="KW-1133">Transmembrane helix</keyword>
<dbReference type="SMART" id="SM00283">
    <property type="entry name" value="MA"/>
    <property type="match status" value="1"/>
</dbReference>
<keyword evidence="16" id="KW-1185">Reference proteome</keyword>
<dbReference type="AlphaFoldDB" id="A0A0X8JQU8"/>
<evidence type="ECO:0000256" key="7">
    <source>
        <dbReference type="ARBA" id="ARBA00023136"/>
    </source>
</evidence>
<dbReference type="GO" id="GO:0007165">
    <property type="term" value="P:signal transduction"/>
    <property type="evidence" value="ECO:0007669"/>
    <property type="project" value="UniProtKB-KW"/>
</dbReference>
<dbReference type="EMBL" id="CP014230">
    <property type="protein sequence ID" value="AMD93302.1"/>
    <property type="molecule type" value="Genomic_DNA"/>
</dbReference>
<gene>
    <name evidence="15" type="ORF">AXF15_09475</name>
</gene>
<evidence type="ECO:0000256" key="10">
    <source>
        <dbReference type="PROSITE-ProRule" id="PRU00284"/>
    </source>
</evidence>
<dbReference type="OrthoDB" id="5348717at2"/>
<comment type="similarity">
    <text evidence="9">Belongs to the methyl-accepting chemotaxis (MCP) protein family.</text>
</comment>
<evidence type="ECO:0000313" key="15">
    <source>
        <dbReference type="EMBL" id="AMD93302.1"/>
    </source>
</evidence>
<feature type="domain" description="HAMP" evidence="14">
    <location>
        <begin position="321"/>
        <end position="375"/>
    </location>
</feature>
<comment type="subcellular location">
    <subcellularLocation>
        <location evidence="1">Cell inner membrane</location>
        <topology evidence="1">Multi-pass membrane protein</topology>
    </subcellularLocation>
</comment>
<evidence type="ECO:0000259" key="13">
    <source>
        <dbReference type="PROSITE" id="PS50192"/>
    </source>
</evidence>
<dbReference type="PROSITE" id="PS50192">
    <property type="entry name" value="T_SNARE"/>
    <property type="match status" value="1"/>
</dbReference>
<feature type="transmembrane region" description="Helical" evidence="11">
    <location>
        <begin position="297"/>
        <end position="320"/>
    </location>
</feature>
<evidence type="ECO:0000256" key="4">
    <source>
        <dbReference type="ARBA" id="ARBA00022519"/>
    </source>
</evidence>
<dbReference type="GO" id="GO:0006935">
    <property type="term" value="P:chemotaxis"/>
    <property type="evidence" value="ECO:0007669"/>
    <property type="project" value="UniProtKB-KW"/>
</dbReference>
<evidence type="ECO:0000313" key="16">
    <source>
        <dbReference type="Proteomes" id="UP000063964"/>
    </source>
</evidence>
<dbReference type="SUPFAM" id="SSF58104">
    <property type="entry name" value="Methyl-accepting chemotaxis protein (MCP) signaling domain"/>
    <property type="match status" value="1"/>
</dbReference>
<dbReference type="InterPro" id="IPR004089">
    <property type="entry name" value="MCPsignal_dom"/>
</dbReference>
<feature type="domain" description="T-SNARE coiled-coil homology" evidence="13">
    <location>
        <begin position="553"/>
        <end position="615"/>
    </location>
</feature>
<accession>A0A0X8JQU8</accession>
<dbReference type="InterPro" id="IPR033479">
    <property type="entry name" value="dCache_1"/>
</dbReference>
<dbReference type="Gene3D" id="1.10.8.500">
    <property type="entry name" value="HAMP domain in histidine kinase"/>
    <property type="match status" value="1"/>
</dbReference>
<dbReference type="CDD" id="cd12912">
    <property type="entry name" value="PDC2_MCP_like"/>
    <property type="match status" value="1"/>
</dbReference>
<dbReference type="PROSITE" id="PS50885">
    <property type="entry name" value="HAMP"/>
    <property type="match status" value="1"/>
</dbReference>
<evidence type="ECO:0000256" key="5">
    <source>
        <dbReference type="ARBA" id="ARBA00022692"/>
    </source>
</evidence>
<evidence type="ECO:0000256" key="9">
    <source>
        <dbReference type="ARBA" id="ARBA00029447"/>
    </source>
</evidence>
<organism evidence="15 16">
    <name type="scientific">Desulfomicrobium orale DSM 12838</name>
    <dbReference type="NCBI Taxonomy" id="888061"/>
    <lineage>
        <taxon>Bacteria</taxon>
        <taxon>Pseudomonadati</taxon>
        <taxon>Thermodesulfobacteriota</taxon>
        <taxon>Desulfovibrionia</taxon>
        <taxon>Desulfovibrionales</taxon>
        <taxon>Desulfomicrobiaceae</taxon>
        <taxon>Desulfomicrobium</taxon>
    </lineage>
</organism>
<keyword evidence="7 11" id="KW-0472">Membrane</keyword>
<dbReference type="STRING" id="888061.AXF15_09475"/>
<feature type="transmembrane region" description="Helical" evidence="11">
    <location>
        <begin position="7"/>
        <end position="28"/>
    </location>
</feature>
<dbReference type="CDD" id="cd06225">
    <property type="entry name" value="HAMP"/>
    <property type="match status" value="1"/>
</dbReference>
<dbReference type="KEGG" id="doa:AXF15_09475"/>
<keyword evidence="5 11" id="KW-0812">Transmembrane</keyword>
<dbReference type="PROSITE" id="PS50111">
    <property type="entry name" value="CHEMOTAXIS_TRANSDUC_2"/>
    <property type="match status" value="1"/>
</dbReference>
<name>A0A0X8JQU8_9BACT</name>
<dbReference type="RefSeq" id="WP_066606515.1">
    <property type="nucleotide sequence ID" value="NZ_CP014230.1"/>
</dbReference>
<keyword evidence="8 10" id="KW-0807">Transducer</keyword>
<evidence type="ECO:0000256" key="11">
    <source>
        <dbReference type="SAM" id="Phobius"/>
    </source>
</evidence>
<evidence type="ECO:0000256" key="8">
    <source>
        <dbReference type="ARBA" id="ARBA00023224"/>
    </source>
</evidence>
<keyword evidence="3" id="KW-0145">Chemotaxis</keyword>
<protein>
    <recommendedName>
        <fullName evidence="17">Chemotaxis protein</fullName>
    </recommendedName>
</protein>
<dbReference type="Pfam" id="PF00672">
    <property type="entry name" value="HAMP"/>
    <property type="match status" value="1"/>
</dbReference>
<dbReference type="PANTHER" id="PTHR32089:SF112">
    <property type="entry name" value="LYSOZYME-LIKE PROTEIN-RELATED"/>
    <property type="match status" value="1"/>
</dbReference>
<dbReference type="Proteomes" id="UP000063964">
    <property type="component" value="Chromosome"/>
</dbReference>
<keyword evidence="2" id="KW-1003">Cell membrane</keyword>
<dbReference type="Gene3D" id="1.10.287.950">
    <property type="entry name" value="Methyl-accepting chemotaxis protein"/>
    <property type="match status" value="1"/>
</dbReference>
<dbReference type="Gene3D" id="3.30.450.20">
    <property type="entry name" value="PAS domain"/>
    <property type="match status" value="2"/>
</dbReference>
<dbReference type="CDD" id="cd18773">
    <property type="entry name" value="PDC1_HK_sensor"/>
    <property type="match status" value="1"/>
</dbReference>
<proteinExistence type="inferred from homology"/>
<dbReference type="InterPro" id="IPR000727">
    <property type="entry name" value="T_SNARE_dom"/>
</dbReference>
<evidence type="ECO:0000259" key="12">
    <source>
        <dbReference type="PROSITE" id="PS50111"/>
    </source>
</evidence>
<evidence type="ECO:0000256" key="1">
    <source>
        <dbReference type="ARBA" id="ARBA00004429"/>
    </source>
</evidence>
<keyword evidence="4" id="KW-0997">Cell inner membrane</keyword>
<evidence type="ECO:0000256" key="6">
    <source>
        <dbReference type="ARBA" id="ARBA00022989"/>
    </source>
</evidence>
<evidence type="ECO:0000256" key="2">
    <source>
        <dbReference type="ARBA" id="ARBA00022475"/>
    </source>
</evidence>
<dbReference type="Pfam" id="PF00015">
    <property type="entry name" value="MCPsignal"/>
    <property type="match status" value="1"/>
</dbReference>
<dbReference type="GO" id="GO:0005886">
    <property type="term" value="C:plasma membrane"/>
    <property type="evidence" value="ECO:0007669"/>
    <property type="project" value="UniProtKB-SubCell"/>
</dbReference>
<evidence type="ECO:0000256" key="3">
    <source>
        <dbReference type="ARBA" id="ARBA00022500"/>
    </source>
</evidence>